<gene>
    <name evidence="1" type="ORF">A9Y57_00284</name>
</gene>
<dbReference type="GO" id="GO:0003677">
    <property type="term" value="F:DNA binding"/>
    <property type="evidence" value="ECO:0007669"/>
    <property type="project" value="InterPro"/>
</dbReference>
<organism evidence="1 2">
    <name type="scientific">Streptococcus parauberis</name>
    <dbReference type="NCBI Taxonomy" id="1348"/>
    <lineage>
        <taxon>Bacteria</taxon>
        <taxon>Bacillati</taxon>
        <taxon>Bacillota</taxon>
        <taxon>Bacilli</taxon>
        <taxon>Lactobacillales</taxon>
        <taxon>Streptococcaceae</taxon>
        <taxon>Streptococcus</taxon>
    </lineage>
</organism>
<reference evidence="1 2" key="1">
    <citation type="submission" date="2016-06" db="EMBL/GenBank/DDBJ databases">
        <authorList>
            <person name="Haines A.N."/>
            <person name="Council K.R."/>
        </authorList>
    </citation>
    <scope>NUCLEOTIDE SEQUENCE [LARGE SCALE GENOMIC DNA]</scope>
    <source>
        <strain evidence="1 2">SP158-29</strain>
    </source>
</reference>
<dbReference type="Gene3D" id="1.10.260.40">
    <property type="entry name" value="lambda repressor-like DNA-binding domains"/>
    <property type="match status" value="1"/>
</dbReference>
<dbReference type="InterPro" id="IPR001387">
    <property type="entry name" value="Cro/C1-type_HTH"/>
</dbReference>
<name>A0A1S1ZTC9_9STRE</name>
<dbReference type="SMART" id="SM00530">
    <property type="entry name" value="HTH_XRE"/>
    <property type="match status" value="1"/>
</dbReference>
<evidence type="ECO:0000313" key="1">
    <source>
        <dbReference type="EMBL" id="PCH13651.1"/>
    </source>
</evidence>
<evidence type="ECO:0000313" key="2">
    <source>
        <dbReference type="Proteomes" id="UP000217465"/>
    </source>
</evidence>
<comment type="caution">
    <text evidence="1">The sequence shown here is derived from an EMBL/GenBank/DDBJ whole genome shotgun (WGS) entry which is preliminary data.</text>
</comment>
<dbReference type="SUPFAM" id="SSF47413">
    <property type="entry name" value="lambda repressor-like DNA-binding domains"/>
    <property type="match status" value="1"/>
</dbReference>
<sequence length="180" mass="21516">MHKIKEERKNRKWSQDKLAEEYNKKFKNDDDFKPISKMTISNLENGKHELKIGVAEKFSDLFEVQLSYLLGFTDVRTMQEEVSIMMDEFNSDFIRFLKKHEIFLSDNQIETTVQTMYSMSNVNMQYLGKLSRDRDLKEMELLKNSMFSQVFEYSSMWSNNYKSLKLFYESGPDTPFEPRS</sequence>
<dbReference type="Proteomes" id="UP000217465">
    <property type="component" value="Unassembled WGS sequence"/>
</dbReference>
<dbReference type="PROSITE" id="PS50943">
    <property type="entry name" value="HTH_CROC1"/>
    <property type="match status" value="1"/>
</dbReference>
<dbReference type="Pfam" id="PF01381">
    <property type="entry name" value="HTH_3"/>
    <property type="match status" value="1"/>
</dbReference>
<dbReference type="RefSeq" id="WP_071519022.1">
    <property type="nucleotide sequence ID" value="NZ_JARQAT010000008.1"/>
</dbReference>
<protein>
    <submittedName>
        <fullName evidence="1">Helix-turn-helix domain protein</fullName>
    </submittedName>
</protein>
<dbReference type="EMBL" id="NSGR01000004">
    <property type="protein sequence ID" value="PCH13651.1"/>
    <property type="molecule type" value="Genomic_DNA"/>
</dbReference>
<dbReference type="AlphaFoldDB" id="A0A1S1ZTC9"/>
<dbReference type="InterPro" id="IPR010982">
    <property type="entry name" value="Lambda_DNA-bd_dom_sf"/>
</dbReference>
<proteinExistence type="predicted"/>
<dbReference type="CDD" id="cd00093">
    <property type="entry name" value="HTH_XRE"/>
    <property type="match status" value="1"/>
</dbReference>
<accession>A0A1S1ZTC9</accession>